<evidence type="ECO:0000313" key="5">
    <source>
        <dbReference type="Proteomes" id="UP001201985"/>
    </source>
</evidence>
<reference evidence="4 5" key="1">
    <citation type="submission" date="2022-03" db="EMBL/GenBank/DDBJ databases">
        <title>Complete genome analysis of Roseomonas KG 17.1 : a prolific producer of plant growth promoters.</title>
        <authorList>
            <person name="Saadouli I."/>
            <person name="Najjari A."/>
            <person name="Mosbah A."/>
            <person name="Ouzari H.I."/>
        </authorList>
    </citation>
    <scope>NUCLEOTIDE SEQUENCE [LARGE SCALE GENOMIC DNA]</scope>
    <source>
        <strain evidence="4 5">KG17-1</strain>
    </source>
</reference>
<dbReference type="Proteomes" id="UP001201985">
    <property type="component" value="Unassembled WGS sequence"/>
</dbReference>
<dbReference type="Pfam" id="PF02826">
    <property type="entry name" value="2-Hacid_dh_C"/>
    <property type="match status" value="1"/>
</dbReference>
<organism evidence="4 5">
    <name type="scientific">Teichococcus vastitatis</name>
    <dbReference type="NCBI Taxonomy" id="2307076"/>
    <lineage>
        <taxon>Bacteria</taxon>
        <taxon>Pseudomonadati</taxon>
        <taxon>Pseudomonadota</taxon>
        <taxon>Alphaproteobacteria</taxon>
        <taxon>Acetobacterales</taxon>
        <taxon>Roseomonadaceae</taxon>
        <taxon>Roseomonas</taxon>
    </lineage>
</organism>
<proteinExistence type="predicted"/>
<comment type="caution">
    <text evidence="4">The sequence shown here is derived from an EMBL/GenBank/DDBJ whole genome shotgun (WGS) entry which is preliminary data.</text>
</comment>
<dbReference type="SUPFAM" id="SSF52283">
    <property type="entry name" value="Formate/glycerate dehydrogenase catalytic domain-like"/>
    <property type="match status" value="1"/>
</dbReference>
<feature type="domain" description="D-isomer specific 2-hydroxyacid dehydrogenase NAD-binding" evidence="3">
    <location>
        <begin position="125"/>
        <end position="295"/>
    </location>
</feature>
<dbReference type="RefSeq" id="WP_120008541.1">
    <property type="nucleotide sequence ID" value="NZ_JALBUU010000004.1"/>
</dbReference>
<dbReference type="CDD" id="cd05300">
    <property type="entry name" value="2-Hacid_dh_1"/>
    <property type="match status" value="1"/>
</dbReference>
<dbReference type="InterPro" id="IPR006140">
    <property type="entry name" value="D-isomer_DH_NAD-bd"/>
</dbReference>
<name>A0ABS9W608_9PROT</name>
<keyword evidence="2" id="KW-0520">NAD</keyword>
<accession>A0ABS9W608</accession>
<dbReference type="EMBL" id="JALBUU010000004">
    <property type="protein sequence ID" value="MCI0754667.1"/>
    <property type="molecule type" value="Genomic_DNA"/>
</dbReference>
<keyword evidence="5" id="KW-1185">Reference proteome</keyword>
<gene>
    <name evidence="4" type="ORF">MON41_12950</name>
</gene>
<keyword evidence="1" id="KW-0560">Oxidoreductase</keyword>
<protein>
    <submittedName>
        <fullName evidence="4">D-2-hydroxyacid dehydrogenase</fullName>
    </submittedName>
</protein>
<dbReference type="Gene3D" id="3.40.50.720">
    <property type="entry name" value="NAD(P)-binding Rossmann-like Domain"/>
    <property type="match status" value="2"/>
</dbReference>
<evidence type="ECO:0000256" key="1">
    <source>
        <dbReference type="ARBA" id="ARBA00023002"/>
    </source>
</evidence>
<evidence type="ECO:0000259" key="3">
    <source>
        <dbReference type="Pfam" id="PF02826"/>
    </source>
</evidence>
<sequence>MSQGQPRLHVQLAVSAGSALRNAFTREAVLEAADGHPGVLDGVSLGFSDTGPALEAALPGADILVLTGQAGLAGLALRAPRLRWLHHTSAGVEWLLRESLPPELLLTNASGTHSPKTAEFALLCALMLSNNMPALFTAQRAHRWDPRPSPTVAGRTALVLGLGGLGGAAAAALEAAGLTVIGVSRSGRPHPAVAESHPIAELPALLPRADILLITLPLTAETRNLIGARELDLMPRGSGVVNIGRGPLLDHDALAARLRDGRLGGAVLDALPDEPLPGDSPLWDVPNLIITPHCGLYDPTAYARRCLDGFFANLRRFKAGAPLQQLVDPARGY</sequence>
<evidence type="ECO:0000313" key="4">
    <source>
        <dbReference type="EMBL" id="MCI0754667.1"/>
    </source>
</evidence>
<dbReference type="PANTHER" id="PTHR43333">
    <property type="entry name" value="2-HACID_DH_C DOMAIN-CONTAINING PROTEIN"/>
    <property type="match status" value="1"/>
</dbReference>
<dbReference type="PANTHER" id="PTHR43333:SF1">
    <property type="entry name" value="D-ISOMER SPECIFIC 2-HYDROXYACID DEHYDROGENASE NAD-BINDING DOMAIN-CONTAINING PROTEIN"/>
    <property type="match status" value="1"/>
</dbReference>
<dbReference type="InterPro" id="IPR036291">
    <property type="entry name" value="NAD(P)-bd_dom_sf"/>
</dbReference>
<evidence type="ECO:0000256" key="2">
    <source>
        <dbReference type="ARBA" id="ARBA00023027"/>
    </source>
</evidence>
<dbReference type="SUPFAM" id="SSF51735">
    <property type="entry name" value="NAD(P)-binding Rossmann-fold domains"/>
    <property type="match status" value="1"/>
</dbReference>